<accession>A0A939SVE3</accession>
<evidence type="ECO:0000313" key="2">
    <source>
        <dbReference type="Proteomes" id="UP000664267"/>
    </source>
</evidence>
<gene>
    <name evidence="1" type="ORF">J4733_28920</name>
</gene>
<comment type="caution">
    <text evidence="1">The sequence shown here is derived from an EMBL/GenBank/DDBJ whole genome shotgun (WGS) entry which is preliminary data.</text>
</comment>
<protein>
    <submittedName>
        <fullName evidence="1">Uncharacterized protein</fullName>
    </submittedName>
</protein>
<reference evidence="1" key="1">
    <citation type="submission" date="2021-03" db="EMBL/GenBank/DDBJ databases">
        <title>Molecular epidemiology and mechanisms of colistin and carbapenem resistance in Enterobacteriaceae from clinical isolates, the environment and porcine samples in Pretoria, South Africa.</title>
        <authorList>
            <person name="Bogoshi D."/>
            <person name="Mbelle N.M."/>
            <person name="Naidoo V."/>
            <person name="Osei Sekyere J."/>
        </authorList>
    </citation>
    <scope>NUCLEOTIDE SEQUENCE</scope>
    <source>
        <strain evidence="1">C029</strain>
    </source>
</reference>
<sequence>MTATVYTAAAHSANIWTPESAQGQMLEQLGFSTATLQAACPPAIAEGKRHDIVQLGGRTSRPV</sequence>
<name>A0A939SVE3_KLEPN</name>
<proteinExistence type="predicted"/>
<dbReference type="Proteomes" id="UP000664267">
    <property type="component" value="Unassembled WGS sequence"/>
</dbReference>
<dbReference type="Gene3D" id="3.40.50.1980">
    <property type="entry name" value="Nitrogenase molybdenum iron protein domain"/>
    <property type="match status" value="1"/>
</dbReference>
<evidence type="ECO:0000313" key="1">
    <source>
        <dbReference type="EMBL" id="MBO2026068.1"/>
    </source>
</evidence>
<dbReference type="AlphaFoldDB" id="A0A939SVE3"/>
<organism evidence="1 2">
    <name type="scientific">Klebsiella pneumoniae</name>
    <dbReference type="NCBI Taxonomy" id="573"/>
    <lineage>
        <taxon>Bacteria</taxon>
        <taxon>Pseudomonadati</taxon>
        <taxon>Pseudomonadota</taxon>
        <taxon>Gammaproteobacteria</taxon>
        <taxon>Enterobacterales</taxon>
        <taxon>Enterobacteriaceae</taxon>
        <taxon>Klebsiella/Raoultella group</taxon>
        <taxon>Klebsiella</taxon>
        <taxon>Klebsiella pneumoniae complex</taxon>
    </lineage>
</organism>
<dbReference type="EMBL" id="JAGETN010000078">
    <property type="protein sequence ID" value="MBO2026068.1"/>
    <property type="molecule type" value="Genomic_DNA"/>
</dbReference>